<dbReference type="OrthoDB" id="2389680at2759"/>
<keyword evidence="5" id="KW-1185">Reference proteome</keyword>
<dbReference type="Proteomes" id="UP000682733">
    <property type="component" value="Unassembled WGS sequence"/>
</dbReference>
<dbReference type="Proteomes" id="UP000663829">
    <property type="component" value="Unassembled WGS sequence"/>
</dbReference>
<sequence length="235" mass="27406">MIVLRVNILNYSCLKTTPLVLLNRMKSNNTEQIITPLNGNDNNKFGLNNIHLESLQLPEELSLHASKLLPYLVEYISKINFGYMKHITGLVDKYSNEKATLIEKYSNERTTLIEKYTKQIDSYIFEIKSLNASRLMLKNQYNLRGALEFIRSCIQSRNAKQLNFQEPVDKTLTLLTKDLTFINELTLSVNRKKNSLRLQDVEKCLASLYHRLSQLWSKLKMSKEKIARRIMFGKK</sequence>
<evidence type="ECO:0000313" key="2">
    <source>
        <dbReference type="EMBL" id="CAF1162496.1"/>
    </source>
</evidence>
<organism evidence="1 5">
    <name type="scientific">Didymodactylos carnosus</name>
    <dbReference type="NCBI Taxonomy" id="1234261"/>
    <lineage>
        <taxon>Eukaryota</taxon>
        <taxon>Metazoa</taxon>
        <taxon>Spiralia</taxon>
        <taxon>Gnathifera</taxon>
        <taxon>Rotifera</taxon>
        <taxon>Eurotatoria</taxon>
        <taxon>Bdelloidea</taxon>
        <taxon>Philodinida</taxon>
        <taxon>Philodinidae</taxon>
        <taxon>Didymodactylos</taxon>
    </lineage>
</organism>
<reference evidence="1" key="1">
    <citation type="submission" date="2021-02" db="EMBL/GenBank/DDBJ databases">
        <authorList>
            <person name="Nowell W R."/>
        </authorList>
    </citation>
    <scope>NUCLEOTIDE SEQUENCE</scope>
</reference>
<evidence type="ECO:0000313" key="5">
    <source>
        <dbReference type="Proteomes" id="UP000663829"/>
    </source>
</evidence>
<protein>
    <submittedName>
        <fullName evidence="1">Uncharacterized protein</fullName>
    </submittedName>
</protein>
<dbReference type="Proteomes" id="UP000677228">
    <property type="component" value="Unassembled WGS sequence"/>
</dbReference>
<evidence type="ECO:0000313" key="1">
    <source>
        <dbReference type="EMBL" id="CAF1109291.1"/>
    </source>
</evidence>
<gene>
    <name evidence="1" type="ORF">GPM918_LOCUS19150</name>
    <name evidence="2" type="ORF">OVA965_LOCUS22160</name>
    <name evidence="3" type="ORF">SRO942_LOCUS19147</name>
    <name evidence="4" type="ORF">TMI583_LOCUS22874</name>
</gene>
<evidence type="ECO:0000313" key="3">
    <source>
        <dbReference type="EMBL" id="CAF3873777.1"/>
    </source>
</evidence>
<dbReference type="AlphaFoldDB" id="A0A814PQL5"/>
<proteinExistence type="predicted"/>
<name>A0A814PQL5_9BILA</name>
<evidence type="ECO:0000313" key="4">
    <source>
        <dbReference type="EMBL" id="CAF3974132.1"/>
    </source>
</evidence>
<dbReference type="Proteomes" id="UP000681722">
    <property type="component" value="Unassembled WGS sequence"/>
</dbReference>
<dbReference type="EMBL" id="CAJNOQ010005722">
    <property type="protein sequence ID" value="CAF1109291.1"/>
    <property type="molecule type" value="Genomic_DNA"/>
</dbReference>
<comment type="caution">
    <text evidence="1">The sequence shown here is derived from an EMBL/GenBank/DDBJ whole genome shotgun (WGS) entry which is preliminary data.</text>
</comment>
<dbReference type="EMBL" id="CAJOBA010033914">
    <property type="protein sequence ID" value="CAF3974132.1"/>
    <property type="molecule type" value="Genomic_DNA"/>
</dbReference>
<dbReference type="EMBL" id="CAJOBC010005722">
    <property type="protein sequence ID" value="CAF3873777.1"/>
    <property type="molecule type" value="Genomic_DNA"/>
</dbReference>
<dbReference type="EMBL" id="CAJNOK010012388">
    <property type="protein sequence ID" value="CAF1162496.1"/>
    <property type="molecule type" value="Genomic_DNA"/>
</dbReference>
<accession>A0A814PQL5</accession>